<evidence type="ECO:0000313" key="3">
    <source>
        <dbReference type="Proteomes" id="UP000233526"/>
    </source>
</evidence>
<dbReference type="EMBL" id="LJZX01000028">
    <property type="protein sequence ID" value="PKQ80067.1"/>
    <property type="molecule type" value="Genomic_DNA"/>
</dbReference>
<gene>
    <name evidence="2" type="ORF">AOX56_12480</name>
</gene>
<protein>
    <submittedName>
        <fullName evidence="2">MSHA biogenesis protein MshP</fullName>
    </submittedName>
</protein>
<comment type="caution">
    <text evidence="2">The sequence shown here is derived from an EMBL/GenBank/DDBJ whole genome shotgun (WGS) entry which is preliminary data.</text>
</comment>
<keyword evidence="1" id="KW-1133">Transmembrane helix</keyword>
<dbReference type="AlphaFoldDB" id="A0A2N3J2S0"/>
<reference evidence="2 3" key="1">
    <citation type="journal article" date="2017" name="Front. Microbiol.">
        <title>Strong Genomic and Phenotypic Heterogeneity in the Aeromonas sobria Species Complex.</title>
        <authorList>
            <person name="Gauthier J."/>
            <person name="Vincent A.T."/>
            <person name="Charette S.J."/>
            <person name="Derome N."/>
        </authorList>
    </citation>
    <scope>NUCLEOTIDE SEQUENCE [LARGE SCALE GENOMIC DNA]</scope>
    <source>
        <strain evidence="2 3">JF2635</strain>
    </source>
</reference>
<dbReference type="Proteomes" id="UP000233526">
    <property type="component" value="Unassembled WGS sequence"/>
</dbReference>
<evidence type="ECO:0000256" key="1">
    <source>
        <dbReference type="SAM" id="Phobius"/>
    </source>
</evidence>
<evidence type="ECO:0000313" key="2">
    <source>
        <dbReference type="EMBL" id="PKQ80067.1"/>
    </source>
</evidence>
<keyword evidence="1" id="KW-0812">Transmembrane</keyword>
<proteinExistence type="predicted"/>
<sequence>MSLDPHSFGRMRGSALMIALFVIVVMALLAAAMGRFLVDSGEKNTVEVRSVRALLAAQSGLEVALYQLFPNRPTTPPSDRCSLVQEGERQFSNPGLVGCKVEVSCQEVPVTYNNQSSTGYRLQSVGQCGTYDPNSANPSVNPDFAVSRTLMAEAYDGANP</sequence>
<accession>A0A2N3J2S0</accession>
<feature type="transmembrane region" description="Helical" evidence="1">
    <location>
        <begin position="15"/>
        <end position="38"/>
    </location>
</feature>
<organism evidence="2 3">
    <name type="scientific">Aeromonas sobria</name>
    <dbReference type="NCBI Taxonomy" id="646"/>
    <lineage>
        <taxon>Bacteria</taxon>
        <taxon>Pseudomonadati</taxon>
        <taxon>Pseudomonadota</taxon>
        <taxon>Gammaproteobacteria</taxon>
        <taxon>Aeromonadales</taxon>
        <taxon>Aeromonadaceae</taxon>
        <taxon>Aeromonas</taxon>
    </lineage>
</organism>
<keyword evidence="1" id="KW-0472">Membrane</keyword>
<name>A0A2N3J2S0_AERSO</name>